<evidence type="ECO:0000256" key="1">
    <source>
        <dbReference type="SAM" id="Coils"/>
    </source>
</evidence>
<reference evidence="3" key="1">
    <citation type="submission" date="2020-08" db="EMBL/GenBank/DDBJ databases">
        <title>Whole genome shotgun sequence of Polymorphospora rubra NBRC 101157.</title>
        <authorList>
            <person name="Komaki H."/>
            <person name="Tamura T."/>
        </authorList>
    </citation>
    <scope>NUCLEOTIDE SEQUENCE</scope>
    <source>
        <strain evidence="3">NBRC 101157</strain>
    </source>
</reference>
<keyword evidence="4" id="KW-1185">Reference proteome</keyword>
<dbReference type="Proteomes" id="UP000680866">
    <property type="component" value="Chromosome"/>
</dbReference>
<protein>
    <submittedName>
        <fullName evidence="3">Uncharacterized protein</fullName>
    </submittedName>
</protein>
<organism evidence="3 4">
    <name type="scientific">Polymorphospora rubra</name>
    <dbReference type="NCBI Taxonomy" id="338584"/>
    <lineage>
        <taxon>Bacteria</taxon>
        <taxon>Bacillati</taxon>
        <taxon>Actinomycetota</taxon>
        <taxon>Actinomycetes</taxon>
        <taxon>Micromonosporales</taxon>
        <taxon>Micromonosporaceae</taxon>
        <taxon>Polymorphospora</taxon>
    </lineage>
</organism>
<dbReference type="KEGG" id="pry:Prubr_57720"/>
<dbReference type="EMBL" id="AP023359">
    <property type="protein sequence ID" value="BCJ68751.1"/>
    <property type="molecule type" value="Genomic_DNA"/>
</dbReference>
<evidence type="ECO:0000313" key="3">
    <source>
        <dbReference type="EMBL" id="BCJ68751.1"/>
    </source>
</evidence>
<evidence type="ECO:0000313" key="4">
    <source>
        <dbReference type="Proteomes" id="UP000680866"/>
    </source>
</evidence>
<accession>A0A810N4T9</accession>
<gene>
    <name evidence="3" type="ORF">Prubr_57720</name>
</gene>
<evidence type="ECO:0000256" key="2">
    <source>
        <dbReference type="SAM" id="MobiDB-lite"/>
    </source>
</evidence>
<feature type="coiled-coil region" evidence="1">
    <location>
        <begin position="445"/>
        <end position="472"/>
    </location>
</feature>
<proteinExistence type="predicted"/>
<keyword evidence="1" id="KW-0175">Coiled coil</keyword>
<sequence length="1051" mass="113441">MSTPVSAGTAAHDPPGLRLTARGSGRRWWQRAVTAGAVVTALVTGSASVAHGSTVTWDEAGLRDKLFAVQLSNHGGDPTSIRHMVVSAAVLDWRVANPTATAEQITALIDQLDAAVTARHDRIATIGSSYGLMVNGADAVLAVPAMSKIATPQVSKVVASTWGAGLDAELIRRHQVSGSYQNYAYQTHLYEEQNRVFIETARAGRTDGALGDAWDARIGAAAGVAVDDDVETLAAKVPGLDLAELESARNNPVEYEARANAQLKKRLDALEAATDDATKKAAAEAAKNPPTAPTDEERAKRELALAEAAAKERKAVIDDLGKGIEALAHLIGFKDKAIASKVSAVGKAGVTIATAISEYIPKIVGKSVVGALTSLSTMALTGNILGAVMSLTEVFLPGPDPTTLILEEVARVRQDITELRTEMNTRFDRIEKALVAIHEDIVTQLGRMQGDIEEIRRQLTDIQNTLLSLDAKMDAAANSTHLALSQVILQDFGVTGVQNLRYEQRTGRELQYEKYWDALTTFYYYGENNARMSPLTLTQLESGPAAANLRNTLLNYSTHGSLYLLADLARNKGWAPGLPLPRVDTVHQGVPNAGMWLSAARAFSGMAHQSEEFSRTTPDVRNLLAALSGRGTEITGVVRSFSNPQDGRTNELYTNLIKEYRTALDGVSRELAALRVAAGENKIDPFGPGDQAPPARITTAAVPTVLPCSGTGPRVSMPEGALLHGLPHAFHTAYDMLPEEDRPILNACYDASYVNHEWYETQMETGFTADIDLTIRVRTKDRWPGAAWQDARTVKYTGPVGKVEFTNNRTGHHSKTEPNQMVYNKWSGLKPQVERSTRLANIAGAENATWLQVVGLLHGKQKVYYQSVVTGLANPASDLAKAADKLNEKLMLLQAYTEAGFPKALRTNDRLNGLLFGEEHLPGRFLLGTTGSDHLLSTFLGALKQYERCPDGGVPCTPWIDPRPEAIPQYGRDCPTGPLPATLAGDPVGNCIATQGYLRTDALAQEYQRQSTYLANGVYAEGLPEIEEGQVHLNVVGRLTGHVTSDKPTRR</sequence>
<dbReference type="AlphaFoldDB" id="A0A810N4T9"/>
<name>A0A810N4T9_9ACTN</name>
<dbReference type="RefSeq" id="WP_212817939.1">
    <property type="nucleotide sequence ID" value="NZ_AP023359.1"/>
</dbReference>
<feature type="region of interest" description="Disordered" evidence="2">
    <location>
        <begin position="278"/>
        <end position="298"/>
    </location>
</feature>